<dbReference type="InterPro" id="IPR036976">
    <property type="entry name" value="RimM_N_sf"/>
</dbReference>
<evidence type="ECO:0000259" key="6">
    <source>
        <dbReference type="Pfam" id="PF01782"/>
    </source>
</evidence>
<feature type="domain" description="RimM N-terminal" evidence="6">
    <location>
        <begin position="6"/>
        <end position="80"/>
    </location>
</feature>
<dbReference type="AlphaFoldDB" id="A0A6J4SK39"/>
<dbReference type="GO" id="GO:0005737">
    <property type="term" value="C:cytoplasm"/>
    <property type="evidence" value="ECO:0007669"/>
    <property type="project" value="UniProtKB-SubCell"/>
</dbReference>
<evidence type="ECO:0000256" key="5">
    <source>
        <dbReference type="HAMAP-Rule" id="MF_00014"/>
    </source>
</evidence>
<dbReference type="PANTHER" id="PTHR33692">
    <property type="entry name" value="RIBOSOME MATURATION FACTOR RIMM"/>
    <property type="match status" value="1"/>
</dbReference>
<comment type="subcellular location">
    <subcellularLocation>
        <location evidence="5">Cytoplasm</location>
    </subcellularLocation>
</comment>
<reference evidence="8" key="1">
    <citation type="submission" date="2020-02" db="EMBL/GenBank/DDBJ databases">
        <authorList>
            <person name="Meier V. D."/>
        </authorList>
    </citation>
    <scope>NUCLEOTIDE SEQUENCE</scope>
    <source>
        <strain evidence="8">AVDCRST_MAG69</strain>
    </source>
</reference>
<dbReference type="EMBL" id="CADCVP010000170">
    <property type="protein sequence ID" value="CAA9495953.1"/>
    <property type="molecule type" value="Genomic_DNA"/>
</dbReference>
<dbReference type="InterPro" id="IPR009000">
    <property type="entry name" value="Transl_B-barrel_sf"/>
</dbReference>
<evidence type="ECO:0000313" key="8">
    <source>
        <dbReference type="EMBL" id="CAA9495953.1"/>
    </source>
</evidence>
<keyword evidence="4 5" id="KW-0143">Chaperone</keyword>
<evidence type="ECO:0000259" key="7">
    <source>
        <dbReference type="Pfam" id="PF24986"/>
    </source>
</evidence>
<keyword evidence="3 5" id="KW-0698">rRNA processing</keyword>
<keyword evidence="1 5" id="KW-0963">Cytoplasm</keyword>
<organism evidence="8">
    <name type="scientific">uncultured Solirubrobacteraceae bacterium</name>
    <dbReference type="NCBI Taxonomy" id="1162706"/>
    <lineage>
        <taxon>Bacteria</taxon>
        <taxon>Bacillati</taxon>
        <taxon>Actinomycetota</taxon>
        <taxon>Thermoleophilia</taxon>
        <taxon>Solirubrobacterales</taxon>
        <taxon>Solirubrobacteraceae</taxon>
        <taxon>environmental samples</taxon>
    </lineage>
</organism>
<evidence type="ECO:0000256" key="2">
    <source>
        <dbReference type="ARBA" id="ARBA00022517"/>
    </source>
</evidence>
<comment type="similarity">
    <text evidence="5">Belongs to the RimM family.</text>
</comment>
<evidence type="ECO:0000256" key="4">
    <source>
        <dbReference type="ARBA" id="ARBA00023186"/>
    </source>
</evidence>
<protein>
    <recommendedName>
        <fullName evidence="5">Ribosome maturation factor RimM</fullName>
    </recommendedName>
</protein>
<sequence length="161" mass="16874">MSQVEIGRVGRPHGLDGSFYVVAPEDEMLAVGRTVALGGTSASIERRAGTPAKPIVRLSGCASREAAEALRGTPLMVDREELPGLDEGEYWADDLIGCAVGDGAETVGTVSRLIGLPSCEVLEVERTGAESLLVPLIGDAVRSVDVASRRIDVDLGFLGER</sequence>
<dbReference type="Gene3D" id="2.30.30.240">
    <property type="entry name" value="PRC-barrel domain"/>
    <property type="match status" value="1"/>
</dbReference>
<dbReference type="NCBIfam" id="TIGR02273">
    <property type="entry name" value="16S_RimM"/>
    <property type="match status" value="1"/>
</dbReference>
<accession>A0A6J4SK39</accession>
<dbReference type="InterPro" id="IPR056792">
    <property type="entry name" value="PRC_RimM"/>
</dbReference>
<dbReference type="Pfam" id="PF01782">
    <property type="entry name" value="RimM"/>
    <property type="match status" value="1"/>
</dbReference>
<keyword evidence="2 5" id="KW-0690">Ribosome biogenesis</keyword>
<dbReference type="GO" id="GO:0043022">
    <property type="term" value="F:ribosome binding"/>
    <property type="evidence" value="ECO:0007669"/>
    <property type="project" value="InterPro"/>
</dbReference>
<dbReference type="SUPFAM" id="SSF50346">
    <property type="entry name" value="PRC-barrel domain"/>
    <property type="match status" value="1"/>
</dbReference>
<comment type="function">
    <text evidence="5">An accessory protein needed during the final step in the assembly of 30S ribosomal subunit, possibly for assembly of the head region. Essential for efficient processing of 16S rRNA. May be needed both before and after RbfA during the maturation of 16S rRNA. It has affinity for free ribosomal 30S subunits but not for 70S ribosomes.</text>
</comment>
<dbReference type="Pfam" id="PF24986">
    <property type="entry name" value="PRC_RimM"/>
    <property type="match status" value="1"/>
</dbReference>
<feature type="domain" description="Ribosome maturation factor RimM PRC barrel" evidence="7">
    <location>
        <begin position="93"/>
        <end position="155"/>
    </location>
</feature>
<dbReference type="GO" id="GO:0006364">
    <property type="term" value="P:rRNA processing"/>
    <property type="evidence" value="ECO:0007669"/>
    <property type="project" value="UniProtKB-UniRule"/>
</dbReference>
<comment type="domain">
    <text evidence="5">The PRC barrel domain binds ribosomal protein uS19.</text>
</comment>
<dbReference type="Gene3D" id="2.40.30.60">
    <property type="entry name" value="RimM"/>
    <property type="match status" value="1"/>
</dbReference>
<evidence type="ECO:0000256" key="3">
    <source>
        <dbReference type="ARBA" id="ARBA00022552"/>
    </source>
</evidence>
<comment type="subunit">
    <text evidence="5">Binds ribosomal protein uS19.</text>
</comment>
<dbReference type="InterPro" id="IPR002676">
    <property type="entry name" value="RimM_N"/>
</dbReference>
<name>A0A6J4SK39_9ACTN</name>
<dbReference type="SUPFAM" id="SSF50447">
    <property type="entry name" value="Translation proteins"/>
    <property type="match status" value="1"/>
</dbReference>
<evidence type="ECO:0000256" key="1">
    <source>
        <dbReference type="ARBA" id="ARBA00022490"/>
    </source>
</evidence>
<dbReference type="PANTHER" id="PTHR33692:SF1">
    <property type="entry name" value="RIBOSOME MATURATION FACTOR RIMM"/>
    <property type="match status" value="1"/>
</dbReference>
<proteinExistence type="inferred from homology"/>
<dbReference type="InterPro" id="IPR011961">
    <property type="entry name" value="RimM"/>
</dbReference>
<dbReference type="GO" id="GO:0005840">
    <property type="term" value="C:ribosome"/>
    <property type="evidence" value="ECO:0007669"/>
    <property type="project" value="InterPro"/>
</dbReference>
<dbReference type="InterPro" id="IPR011033">
    <property type="entry name" value="PRC_barrel-like_sf"/>
</dbReference>
<dbReference type="GO" id="GO:0042274">
    <property type="term" value="P:ribosomal small subunit biogenesis"/>
    <property type="evidence" value="ECO:0007669"/>
    <property type="project" value="UniProtKB-UniRule"/>
</dbReference>
<gene>
    <name evidence="5" type="primary">rimM</name>
    <name evidence="8" type="ORF">AVDCRST_MAG69-1615</name>
</gene>
<dbReference type="HAMAP" id="MF_00014">
    <property type="entry name" value="Ribosome_mat_RimM"/>
    <property type="match status" value="1"/>
</dbReference>